<evidence type="ECO:0000256" key="1">
    <source>
        <dbReference type="SAM" id="MobiDB-lite"/>
    </source>
</evidence>
<feature type="compositionally biased region" description="Low complexity" evidence="1">
    <location>
        <begin position="46"/>
        <end position="61"/>
    </location>
</feature>
<feature type="compositionally biased region" description="Polar residues" evidence="1">
    <location>
        <begin position="66"/>
        <end position="76"/>
    </location>
</feature>
<proteinExistence type="predicted"/>
<keyword evidence="3" id="KW-1185">Reference proteome</keyword>
<feature type="region of interest" description="Disordered" evidence="1">
    <location>
        <begin position="1"/>
        <end position="110"/>
    </location>
</feature>
<protein>
    <submittedName>
        <fullName evidence="2">Uncharacterized protein</fullName>
    </submittedName>
</protein>
<feature type="compositionally biased region" description="Basic and acidic residues" evidence="1">
    <location>
        <begin position="242"/>
        <end position="254"/>
    </location>
</feature>
<evidence type="ECO:0000313" key="3">
    <source>
        <dbReference type="Proteomes" id="UP001213000"/>
    </source>
</evidence>
<feature type="compositionally biased region" description="Basic residues" evidence="1">
    <location>
        <begin position="264"/>
        <end position="276"/>
    </location>
</feature>
<organism evidence="2 3">
    <name type="scientific">Leucocoprinus birnbaumii</name>
    <dbReference type="NCBI Taxonomy" id="56174"/>
    <lineage>
        <taxon>Eukaryota</taxon>
        <taxon>Fungi</taxon>
        <taxon>Dikarya</taxon>
        <taxon>Basidiomycota</taxon>
        <taxon>Agaricomycotina</taxon>
        <taxon>Agaricomycetes</taxon>
        <taxon>Agaricomycetidae</taxon>
        <taxon>Agaricales</taxon>
        <taxon>Agaricineae</taxon>
        <taxon>Agaricaceae</taxon>
        <taxon>Leucocoprinus</taxon>
    </lineage>
</organism>
<dbReference type="AlphaFoldDB" id="A0AAD5YUF0"/>
<name>A0AAD5YUF0_9AGAR</name>
<comment type="caution">
    <text evidence="2">The sequence shown here is derived from an EMBL/GenBank/DDBJ whole genome shotgun (WGS) entry which is preliminary data.</text>
</comment>
<gene>
    <name evidence="2" type="ORF">NP233_g5619</name>
</gene>
<evidence type="ECO:0000313" key="2">
    <source>
        <dbReference type="EMBL" id="KAJ3568578.1"/>
    </source>
</evidence>
<dbReference type="Proteomes" id="UP001213000">
    <property type="component" value="Unassembled WGS sequence"/>
</dbReference>
<sequence>MILSSLMATYHLRPVDQDPSPSPTSSSTPPGDHSPRYKANAHRTTSPPSGRSRRPLSPSSLRDVDLTQSSDVQSRSRFPAPPTGHELMALFPAPAPECGPEARGGPTSGFFQRQERAFFAQAGKEIIRVRVEVDLPSGAAESEPGKGKGASRSWSQVPGQPGPLQSPLQSSAPPPQLYPQSNSRPPQRGTGPVTPLYPIGSHPPPPQHPSNLHPPVLHQPSPDLRTPPQDHPQSAPPQTRPEYPHEDYDDESWRKPIPYAERRRAGKHTKRVIVRT</sequence>
<dbReference type="EMBL" id="JANIEX010000337">
    <property type="protein sequence ID" value="KAJ3568578.1"/>
    <property type="molecule type" value="Genomic_DNA"/>
</dbReference>
<feature type="region of interest" description="Disordered" evidence="1">
    <location>
        <begin position="135"/>
        <end position="276"/>
    </location>
</feature>
<accession>A0AAD5YUF0</accession>
<feature type="compositionally biased region" description="Low complexity" evidence="1">
    <location>
        <begin position="155"/>
        <end position="171"/>
    </location>
</feature>
<reference evidence="2" key="1">
    <citation type="submission" date="2022-07" db="EMBL/GenBank/DDBJ databases">
        <title>Genome Sequence of Leucocoprinus birnbaumii.</title>
        <authorList>
            <person name="Buettner E."/>
        </authorList>
    </citation>
    <scope>NUCLEOTIDE SEQUENCE</scope>
    <source>
        <strain evidence="2">VT141</strain>
    </source>
</reference>